<accession>A0AAD8JY30</accession>
<gene>
    <name evidence="5" type="ORF">QVD17_37356</name>
</gene>
<organism evidence="5 6">
    <name type="scientific">Tagetes erecta</name>
    <name type="common">African marigold</name>
    <dbReference type="NCBI Taxonomy" id="13708"/>
    <lineage>
        <taxon>Eukaryota</taxon>
        <taxon>Viridiplantae</taxon>
        <taxon>Streptophyta</taxon>
        <taxon>Embryophyta</taxon>
        <taxon>Tracheophyta</taxon>
        <taxon>Spermatophyta</taxon>
        <taxon>Magnoliopsida</taxon>
        <taxon>eudicotyledons</taxon>
        <taxon>Gunneridae</taxon>
        <taxon>Pentapetalae</taxon>
        <taxon>asterids</taxon>
        <taxon>campanulids</taxon>
        <taxon>Asterales</taxon>
        <taxon>Asteraceae</taxon>
        <taxon>Asteroideae</taxon>
        <taxon>Heliantheae alliance</taxon>
        <taxon>Tageteae</taxon>
        <taxon>Tagetes</taxon>
    </lineage>
</organism>
<name>A0AAD8JY30_TARER</name>
<keyword evidence="6" id="KW-1185">Reference proteome</keyword>
<dbReference type="GO" id="GO:0030247">
    <property type="term" value="F:polysaccharide binding"/>
    <property type="evidence" value="ECO:0007669"/>
    <property type="project" value="InterPro"/>
</dbReference>
<evidence type="ECO:0000256" key="3">
    <source>
        <dbReference type="SAM" id="SignalP"/>
    </source>
</evidence>
<protein>
    <recommendedName>
        <fullName evidence="4">Wall-associated receptor kinase galacturonan-binding domain-containing protein</fullName>
    </recommendedName>
</protein>
<evidence type="ECO:0000259" key="4">
    <source>
        <dbReference type="Pfam" id="PF13947"/>
    </source>
</evidence>
<dbReference type="PANTHER" id="PTHR33491">
    <property type="entry name" value="OSJNBA0016N04.9 PROTEIN"/>
    <property type="match status" value="1"/>
</dbReference>
<dbReference type="AlphaFoldDB" id="A0AAD8JY30"/>
<proteinExistence type="predicted"/>
<feature type="domain" description="Wall-associated receptor kinase galacturonan-binding" evidence="4">
    <location>
        <begin position="38"/>
        <end position="95"/>
    </location>
</feature>
<dbReference type="Proteomes" id="UP001229421">
    <property type="component" value="Unassembled WGS sequence"/>
</dbReference>
<comment type="subcellular location">
    <subcellularLocation>
        <location evidence="1">Membrane</location>
        <topology evidence="1">Single-pass membrane protein</topology>
    </subcellularLocation>
</comment>
<evidence type="ECO:0000313" key="6">
    <source>
        <dbReference type="Proteomes" id="UP001229421"/>
    </source>
</evidence>
<dbReference type="Gene3D" id="1.10.510.10">
    <property type="entry name" value="Transferase(Phosphotransferase) domain 1"/>
    <property type="match status" value="1"/>
</dbReference>
<reference evidence="5" key="1">
    <citation type="journal article" date="2023" name="bioRxiv">
        <title>Improved chromosome-level genome assembly for marigold (Tagetes erecta).</title>
        <authorList>
            <person name="Jiang F."/>
            <person name="Yuan L."/>
            <person name="Wang S."/>
            <person name="Wang H."/>
            <person name="Xu D."/>
            <person name="Wang A."/>
            <person name="Fan W."/>
        </authorList>
    </citation>
    <scope>NUCLEOTIDE SEQUENCE</scope>
    <source>
        <strain evidence="5">WSJ</strain>
        <tissue evidence="5">Leaf</tissue>
    </source>
</reference>
<keyword evidence="2 3" id="KW-0732">Signal</keyword>
<dbReference type="InterPro" id="IPR011009">
    <property type="entry name" value="Kinase-like_dom_sf"/>
</dbReference>
<dbReference type="EMBL" id="JAUHHV010000010">
    <property type="protein sequence ID" value="KAK1410816.1"/>
    <property type="molecule type" value="Genomic_DNA"/>
</dbReference>
<dbReference type="Pfam" id="PF13947">
    <property type="entry name" value="GUB_WAK_bind"/>
    <property type="match status" value="1"/>
</dbReference>
<feature type="signal peptide" evidence="3">
    <location>
        <begin position="1"/>
        <end position="28"/>
    </location>
</feature>
<dbReference type="InterPro" id="IPR025287">
    <property type="entry name" value="WAK_GUB"/>
</dbReference>
<dbReference type="SUPFAM" id="SSF56112">
    <property type="entry name" value="Protein kinase-like (PK-like)"/>
    <property type="match status" value="1"/>
</dbReference>
<evidence type="ECO:0000313" key="5">
    <source>
        <dbReference type="EMBL" id="KAK1410816.1"/>
    </source>
</evidence>
<evidence type="ECO:0000256" key="2">
    <source>
        <dbReference type="ARBA" id="ARBA00022729"/>
    </source>
</evidence>
<evidence type="ECO:0000256" key="1">
    <source>
        <dbReference type="ARBA" id="ARBA00004167"/>
    </source>
</evidence>
<feature type="chain" id="PRO_5042278908" description="Wall-associated receptor kinase galacturonan-binding domain-containing protein" evidence="3">
    <location>
        <begin position="29"/>
        <end position="503"/>
    </location>
</feature>
<comment type="caution">
    <text evidence="5">The sequence shown here is derived from an EMBL/GenBank/DDBJ whole genome shotgun (WGS) entry which is preliminary data.</text>
</comment>
<sequence length="503" mass="55724">MFLTKMNKLYQFYTLLTLLSIAAIETLAGAPKYAKDGCDDKCGNVRIPYPFGIGENCAVNEWYTVDCNSSTPYLRAFNHLQVLGVDIENQTVTVNTPMISDCSQTNSVDLGSSPFFYSDSQNIFVFEGCGNAVMMDNGSLLTGCSTTCGNDSSVSDTNNCLGVSCCQTTIPYSLKSYSTNLTGLRGDISCRSAFLVHKDSYLERRLSIADYVPISLLWTLSDTDLAKITCFDTPTSILVFGSGGTSVESRKCTTSWYLEGNPYLVDGCQARIDTEECARCVDGGGLCYYVPVYGVDDLVTRNKLRCCPSWSRAKVDLDNVTSVEYLKCLSVEYKEAEGNTYILDELEGTDECAKCRNRGRYCNYDYNPTYDVDGVVTKRNITCDSAPSLPVYYQHQSKSSLGVIVGVSISMVELLTREKPVSRTNFGEHRSLVTYFMEFMEEGRVLSIFDAMIVKEGTKDELLALANIAMQCLNQNGKYRPTMKKVATELESIRASHIPSMRS</sequence>
<dbReference type="GO" id="GO:0016020">
    <property type="term" value="C:membrane"/>
    <property type="evidence" value="ECO:0007669"/>
    <property type="project" value="UniProtKB-SubCell"/>
</dbReference>